<dbReference type="RefSeq" id="WP_014851825.1">
    <property type="nucleotide sequence ID" value="NZ_DALYSB010000123.1"/>
</dbReference>
<feature type="transmembrane region" description="Helical" evidence="9">
    <location>
        <begin position="127"/>
        <end position="147"/>
    </location>
</feature>
<dbReference type="PANTHER" id="PTHR30586">
    <property type="entry name" value="ELECTRON TRANSPORT COMPLEX PROTEIN RNFE"/>
    <property type="match status" value="1"/>
</dbReference>
<gene>
    <name evidence="9" type="primary">rnfE</name>
    <name evidence="10" type="ORF">EA795_15550</name>
</gene>
<comment type="function">
    <text evidence="9">Part of a membrane-bound complex that couples electron transfer with translocation of ions across the membrane.</text>
</comment>
<accession>A0ABX9UZW9</accession>
<dbReference type="EC" id="7.-.-.-" evidence="9"/>
<feature type="transmembrane region" description="Helical" evidence="9">
    <location>
        <begin position="96"/>
        <end position="115"/>
    </location>
</feature>
<feature type="transmembrane region" description="Helical" evidence="9">
    <location>
        <begin position="73"/>
        <end position="90"/>
    </location>
</feature>
<feature type="transmembrane region" description="Helical" evidence="9">
    <location>
        <begin position="40"/>
        <end position="61"/>
    </location>
</feature>
<comment type="subunit">
    <text evidence="9">The complex is composed of six subunits: RnfA, RnfB, RnfC, RnfD, RnfE and RnfG.</text>
</comment>
<reference evidence="10 11" key="1">
    <citation type="submission" date="2018-10" db="EMBL/GenBank/DDBJ databases">
        <title>Pseudomonas sp. GL14 genome.</title>
        <authorList>
            <person name="Peng J."/>
            <person name="Liu Z.-P."/>
        </authorList>
    </citation>
    <scope>NUCLEOTIDE SEQUENCE [LARGE SCALE GENOMIC DNA]</scope>
    <source>
        <strain evidence="10 11">GL14</strain>
    </source>
</reference>
<dbReference type="EMBL" id="RFFL01000012">
    <property type="protein sequence ID" value="RMH99018.1"/>
    <property type="molecule type" value="Genomic_DNA"/>
</dbReference>
<comment type="subcellular location">
    <subcellularLocation>
        <location evidence="9">Cell inner membrane</location>
        <topology evidence="9">Multi-pass membrane protein</topology>
    </subcellularLocation>
    <subcellularLocation>
        <location evidence="1">Endomembrane system</location>
        <topology evidence="1">Multi-pass membrane protein</topology>
    </subcellularLocation>
</comment>
<dbReference type="PANTHER" id="PTHR30586:SF0">
    <property type="entry name" value="ION-TRANSLOCATING OXIDOREDUCTASE COMPLEX SUBUNIT E"/>
    <property type="match status" value="1"/>
</dbReference>
<dbReference type="Proteomes" id="UP000269134">
    <property type="component" value="Unassembled WGS sequence"/>
</dbReference>
<evidence type="ECO:0000256" key="8">
    <source>
        <dbReference type="ARBA" id="ARBA00023136"/>
    </source>
</evidence>
<comment type="caution">
    <text evidence="10">The sequence shown here is derived from an EMBL/GenBank/DDBJ whole genome shotgun (WGS) entry which is preliminary data.</text>
</comment>
<dbReference type="PIRSF" id="PIRSF006102">
    <property type="entry name" value="NQR_DE"/>
    <property type="match status" value="1"/>
</dbReference>
<evidence type="ECO:0000256" key="6">
    <source>
        <dbReference type="ARBA" id="ARBA00022982"/>
    </source>
</evidence>
<proteinExistence type="inferred from homology"/>
<evidence type="ECO:0000256" key="1">
    <source>
        <dbReference type="ARBA" id="ARBA00004127"/>
    </source>
</evidence>
<keyword evidence="8 9" id="KW-0472">Membrane</keyword>
<dbReference type="NCBIfam" id="NF009070">
    <property type="entry name" value="PRK12405.1"/>
    <property type="match status" value="1"/>
</dbReference>
<evidence type="ECO:0000313" key="10">
    <source>
        <dbReference type="EMBL" id="RMH99018.1"/>
    </source>
</evidence>
<organism evidence="10 11">
    <name type="scientific">Stutzerimonas nitrititolerans</name>
    <dbReference type="NCBI Taxonomy" id="2482751"/>
    <lineage>
        <taxon>Bacteria</taxon>
        <taxon>Pseudomonadati</taxon>
        <taxon>Pseudomonadota</taxon>
        <taxon>Gammaproteobacteria</taxon>
        <taxon>Pseudomonadales</taxon>
        <taxon>Pseudomonadaceae</taxon>
        <taxon>Stutzerimonas</taxon>
    </lineage>
</organism>
<dbReference type="Pfam" id="PF02508">
    <property type="entry name" value="Rnf-Nqr"/>
    <property type="match status" value="1"/>
</dbReference>
<evidence type="ECO:0000256" key="9">
    <source>
        <dbReference type="HAMAP-Rule" id="MF_00478"/>
    </source>
</evidence>
<evidence type="ECO:0000256" key="7">
    <source>
        <dbReference type="ARBA" id="ARBA00022989"/>
    </source>
</evidence>
<keyword evidence="3 9" id="KW-0997">Cell inner membrane</keyword>
<feature type="transmembrane region" description="Helical" evidence="9">
    <location>
        <begin position="184"/>
        <end position="204"/>
    </location>
</feature>
<dbReference type="InterPro" id="IPR010968">
    <property type="entry name" value="RnfE"/>
</dbReference>
<evidence type="ECO:0000256" key="3">
    <source>
        <dbReference type="ARBA" id="ARBA00022519"/>
    </source>
</evidence>
<evidence type="ECO:0000256" key="5">
    <source>
        <dbReference type="ARBA" id="ARBA00022967"/>
    </source>
</evidence>
<name>A0ABX9UZW9_9GAMM</name>
<dbReference type="GeneID" id="84610455"/>
<sequence length="237" mass="25494">MSTPSYRELTLNGLWKNNPALVQLLGLCPLLGVSNSSVNALGLGLATALVLACSNLCVSLVRGVVNTAVRLPAFVMIIAALTTCIELLMQAYTYELYQILGIFIPLITTNCVILGRADGFAAKHKPLIASFDGFIMGMGFALVLLVLGSLRELFGTGTLFANMHLLFGPIAADWQITVFSDYKGFLLAILPPGAFIVLGLLIALKNRIDLHLAERAKAQQPEVPVQSRRVRVTGVIE</sequence>
<dbReference type="HAMAP" id="MF_00478">
    <property type="entry name" value="RsxE_RnfE"/>
    <property type="match status" value="1"/>
</dbReference>
<evidence type="ECO:0000256" key="4">
    <source>
        <dbReference type="ARBA" id="ARBA00022692"/>
    </source>
</evidence>
<evidence type="ECO:0000256" key="2">
    <source>
        <dbReference type="ARBA" id="ARBA00022448"/>
    </source>
</evidence>
<keyword evidence="5 9" id="KW-1278">Translocase</keyword>
<keyword evidence="4 9" id="KW-0812">Transmembrane</keyword>
<dbReference type="NCBIfam" id="TIGR01948">
    <property type="entry name" value="rnfE"/>
    <property type="match status" value="1"/>
</dbReference>
<protein>
    <recommendedName>
        <fullName evidence="9">Ion-translocating oxidoreductase complex subunit E</fullName>
        <ecNumber evidence="9">7.-.-.-</ecNumber>
    </recommendedName>
    <alternativeName>
        <fullName evidence="9">Rnf electron transport complex subunit E</fullName>
    </alternativeName>
</protein>
<keyword evidence="7 9" id="KW-1133">Transmembrane helix</keyword>
<keyword evidence="9" id="KW-1003">Cell membrane</keyword>
<keyword evidence="11" id="KW-1185">Reference proteome</keyword>
<keyword evidence="2 9" id="KW-0813">Transport</keyword>
<comment type="similarity">
    <text evidence="9">Belongs to the NqrDE/RnfAE family.</text>
</comment>
<dbReference type="InterPro" id="IPR003667">
    <property type="entry name" value="NqrDE/RnfAE"/>
</dbReference>
<keyword evidence="6 9" id="KW-0249">Electron transport</keyword>
<evidence type="ECO:0000313" key="11">
    <source>
        <dbReference type="Proteomes" id="UP000269134"/>
    </source>
</evidence>